<dbReference type="AlphaFoldDB" id="A0A7W6S2B2"/>
<evidence type="ECO:0000313" key="3">
    <source>
        <dbReference type="EMBL" id="MBB4287452.1"/>
    </source>
</evidence>
<dbReference type="Gene3D" id="2.40.50.100">
    <property type="match status" value="1"/>
</dbReference>
<dbReference type="PANTHER" id="PTHR30469:SF15">
    <property type="entry name" value="HLYD FAMILY OF SECRETION PROTEINS"/>
    <property type="match status" value="1"/>
</dbReference>
<dbReference type="Gene3D" id="1.10.287.470">
    <property type="entry name" value="Helix hairpin bin"/>
    <property type="match status" value="1"/>
</dbReference>
<feature type="compositionally biased region" description="Low complexity" evidence="1">
    <location>
        <begin position="457"/>
        <end position="469"/>
    </location>
</feature>
<protein>
    <submittedName>
        <fullName evidence="3">RND family efflux transporter MFP subunit</fullName>
    </submittedName>
</protein>
<dbReference type="PANTHER" id="PTHR30469">
    <property type="entry name" value="MULTIDRUG RESISTANCE PROTEIN MDTA"/>
    <property type="match status" value="1"/>
</dbReference>
<comment type="caution">
    <text evidence="3">The sequence shown here is derived from an EMBL/GenBank/DDBJ whole genome shotgun (WGS) entry which is preliminary data.</text>
</comment>
<dbReference type="Gene3D" id="2.40.420.20">
    <property type="match status" value="1"/>
</dbReference>
<feature type="region of interest" description="Disordered" evidence="1">
    <location>
        <begin position="455"/>
        <end position="491"/>
    </location>
</feature>
<dbReference type="Gene3D" id="2.40.30.170">
    <property type="match status" value="1"/>
</dbReference>
<evidence type="ECO:0000259" key="2">
    <source>
        <dbReference type="Pfam" id="PF25967"/>
    </source>
</evidence>
<dbReference type="GO" id="GO:0015562">
    <property type="term" value="F:efflux transmembrane transporter activity"/>
    <property type="evidence" value="ECO:0007669"/>
    <property type="project" value="TreeGrafter"/>
</dbReference>
<sequence>MPGFATRHWRKALVVPPVALGLVLVLLMAGGKAPPTRAEGGETARAARILEVPAVDLVPRATGFGQVTPEYVWQAVAQVSGRVVEVNPNLKNGAILDQGTVVARIDPTRYALTVQEREADLQELDVREQNTRASIAIEERALEVARRDLRRQRDLRGSGAASQAALDQAEKTVLSTEQSLQNLRNTLNLIPVQRALAQARLEQARLDLDYTTLTAPFDLRVSQDSITESQFATVGQVLAEGDSLAVAEVNAQFTFGEMAALIRPGTSLAVRQAAGENDVGQALGITATVRLRAGGEVEQVIEWPARLVRIADTIDPKTRTVGIIVAVEDNYARAEPGVRPPLVKNMFVEVELRGEPRPDAVVVPRLALHQGVAYLLDDRDRLIKRPVTLRSVQGDLAVVEDGIAAGDRLVISDLIPAVRGMLIDPRRDAAARARLIAAARGEAPLEAATLVPDDDAAAAQAEAEATVEAGSEAGSKARPEARSGPGLEAVR</sequence>
<dbReference type="EMBL" id="JACIGI010000037">
    <property type="protein sequence ID" value="MBB4287452.1"/>
    <property type="molecule type" value="Genomic_DNA"/>
</dbReference>
<name>A0A7W6S2B2_9PROT</name>
<dbReference type="Pfam" id="PF25967">
    <property type="entry name" value="RND-MFP_C"/>
    <property type="match status" value="1"/>
</dbReference>
<keyword evidence="4" id="KW-1185">Reference proteome</keyword>
<evidence type="ECO:0000313" key="4">
    <source>
        <dbReference type="Proteomes" id="UP000555728"/>
    </source>
</evidence>
<accession>A0A7W6S2B2</accession>
<feature type="domain" description="Multidrug resistance protein MdtA-like C-terminal permuted SH3" evidence="2">
    <location>
        <begin position="359"/>
        <end position="414"/>
    </location>
</feature>
<dbReference type="InterPro" id="IPR058627">
    <property type="entry name" value="MdtA-like_C"/>
</dbReference>
<organism evidence="3 4">
    <name type="scientific">Roseospira goensis</name>
    <dbReference type="NCBI Taxonomy" id="391922"/>
    <lineage>
        <taxon>Bacteria</taxon>
        <taxon>Pseudomonadati</taxon>
        <taxon>Pseudomonadota</taxon>
        <taxon>Alphaproteobacteria</taxon>
        <taxon>Rhodospirillales</taxon>
        <taxon>Rhodospirillaceae</taxon>
        <taxon>Roseospira</taxon>
    </lineage>
</organism>
<gene>
    <name evidence="3" type="ORF">GGD88_003200</name>
</gene>
<dbReference type="GO" id="GO:1990281">
    <property type="term" value="C:efflux pump complex"/>
    <property type="evidence" value="ECO:0007669"/>
    <property type="project" value="TreeGrafter"/>
</dbReference>
<evidence type="ECO:0000256" key="1">
    <source>
        <dbReference type="SAM" id="MobiDB-lite"/>
    </source>
</evidence>
<reference evidence="3 4" key="1">
    <citation type="submission" date="2020-08" db="EMBL/GenBank/DDBJ databases">
        <title>Genome sequencing of Purple Non-Sulfur Bacteria from various extreme environments.</title>
        <authorList>
            <person name="Mayer M."/>
        </authorList>
    </citation>
    <scope>NUCLEOTIDE SEQUENCE [LARGE SCALE GENOMIC DNA]</scope>
    <source>
        <strain evidence="3 4">JA135</strain>
    </source>
</reference>
<dbReference type="RefSeq" id="WP_184437201.1">
    <property type="nucleotide sequence ID" value="NZ_JACIGI010000037.1"/>
</dbReference>
<dbReference type="SUPFAM" id="SSF111369">
    <property type="entry name" value="HlyD-like secretion proteins"/>
    <property type="match status" value="1"/>
</dbReference>
<proteinExistence type="predicted"/>
<dbReference type="Proteomes" id="UP000555728">
    <property type="component" value="Unassembled WGS sequence"/>
</dbReference>